<comment type="pathway">
    <text evidence="1 8">Amino-acid degradation; L-histidine degradation into L-glutamate; N-formimidoyl-L-glutamate from L-histidine: step 1/3.</text>
</comment>
<gene>
    <name evidence="10" type="ordered locus">AciX8_1970</name>
</gene>
<name>G8NSV7_GRAMM</name>
<dbReference type="AlphaFoldDB" id="G8NSV7"/>
<dbReference type="STRING" id="682795.AciX8_1970"/>
<evidence type="ECO:0000256" key="2">
    <source>
        <dbReference type="ARBA" id="ARBA00012994"/>
    </source>
</evidence>
<dbReference type="Gene3D" id="1.20.200.10">
    <property type="entry name" value="Fumarase/aspartase (Central domain)"/>
    <property type="match status" value="1"/>
</dbReference>
<dbReference type="Pfam" id="PF00221">
    <property type="entry name" value="Lyase_aromatic"/>
    <property type="match status" value="1"/>
</dbReference>
<dbReference type="PANTHER" id="PTHR10362">
    <property type="entry name" value="HISTIDINE AMMONIA-LYASE"/>
    <property type="match status" value="1"/>
</dbReference>
<dbReference type="EC" id="4.3.1.3" evidence="2 6"/>
<dbReference type="Gene3D" id="1.10.275.10">
    <property type="entry name" value="Fumarase/aspartase (N-terminal domain)"/>
    <property type="match status" value="1"/>
</dbReference>
<dbReference type="CDD" id="cd00332">
    <property type="entry name" value="PAL-HAL"/>
    <property type="match status" value="1"/>
</dbReference>
<accession>G8NSV7</accession>
<dbReference type="SUPFAM" id="SSF48557">
    <property type="entry name" value="L-aspartase-like"/>
    <property type="match status" value="1"/>
</dbReference>
<dbReference type="NCBIfam" id="TIGR01225">
    <property type="entry name" value="hutH"/>
    <property type="match status" value="1"/>
</dbReference>
<dbReference type="OrthoDB" id="9806955at2"/>
<dbReference type="HOGENOM" id="CLU_014801_4_0_0"/>
<dbReference type="NCBIfam" id="NF006871">
    <property type="entry name" value="PRK09367.1"/>
    <property type="match status" value="1"/>
</dbReference>
<evidence type="ECO:0000256" key="6">
    <source>
        <dbReference type="NCBIfam" id="TIGR01225"/>
    </source>
</evidence>
<evidence type="ECO:0000256" key="4">
    <source>
        <dbReference type="ARBA" id="ARBA00023239"/>
    </source>
</evidence>
<dbReference type="KEGG" id="gma:AciX8_1970"/>
<dbReference type="RefSeq" id="WP_014265179.1">
    <property type="nucleotide sequence ID" value="NC_016631.1"/>
</dbReference>
<dbReference type="InterPro" id="IPR001106">
    <property type="entry name" value="Aromatic_Lyase"/>
</dbReference>
<dbReference type="PROSITE" id="PS00488">
    <property type="entry name" value="PAL_HISTIDASE"/>
    <property type="match status" value="1"/>
</dbReference>
<dbReference type="eggNOG" id="COG2986">
    <property type="taxonomic scope" value="Bacteria"/>
</dbReference>
<proteinExistence type="inferred from homology"/>
<keyword evidence="4 7" id="KW-0456">Lyase</keyword>
<comment type="similarity">
    <text evidence="7">Belongs to the PAL/histidase family.</text>
</comment>
<keyword evidence="3 8" id="KW-0369">Histidine metabolism</keyword>
<dbReference type="GO" id="GO:0019557">
    <property type="term" value="P:L-histidine catabolic process to glutamate and formate"/>
    <property type="evidence" value="ECO:0007669"/>
    <property type="project" value="UniProtKB-UniPathway"/>
</dbReference>
<organism evidence="10 11">
    <name type="scientific">Granulicella mallensis (strain ATCC BAA-1857 / DSM 23137 / MP5ACTX8)</name>
    <dbReference type="NCBI Taxonomy" id="682795"/>
    <lineage>
        <taxon>Bacteria</taxon>
        <taxon>Pseudomonadati</taxon>
        <taxon>Acidobacteriota</taxon>
        <taxon>Terriglobia</taxon>
        <taxon>Terriglobales</taxon>
        <taxon>Acidobacteriaceae</taxon>
        <taxon>Granulicella</taxon>
    </lineage>
</organism>
<protein>
    <recommendedName>
        <fullName evidence="2 6">Histidine ammonia-lyase</fullName>
        <ecNumber evidence="2 6">4.3.1.3</ecNumber>
    </recommendedName>
</protein>
<dbReference type="EMBL" id="CP003130">
    <property type="protein sequence ID" value="AEU36300.1"/>
    <property type="molecule type" value="Genomic_DNA"/>
</dbReference>
<evidence type="ECO:0000256" key="5">
    <source>
        <dbReference type="ARBA" id="ARBA00049269"/>
    </source>
</evidence>
<keyword evidence="11" id="KW-1185">Reference proteome</keyword>
<evidence type="ECO:0000256" key="3">
    <source>
        <dbReference type="ARBA" id="ARBA00022808"/>
    </source>
</evidence>
<evidence type="ECO:0000256" key="8">
    <source>
        <dbReference type="RuleBase" id="RU004479"/>
    </source>
</evidence>
<reference evidence="10 11" key="1">
    <citation type="submission" date="2011-11" db="EMBL/GenBank/DDBJ databases">
        <title>Complete sequence of Granulicella mallensis MP5ACTX8.</title>
        <authorList>
            <consortium name="US DOE Joint Genome Institute"/>
            <person name="Lucas S."/>
            <person name="Copeland A."/>
            <person name="Lapidus A."/>
            <person name="Cheng J.-F."/>
            <person name="Goodwin L."/>
            <person name="Pitluck S."/>
            <person name="Peters L."/>
            <person name="Lu M."/>
            <person name="Detter J.C."/>
            <person name="Han C."/>
            <person name="Tapia R."/>
            <person name="Land M."/>
            <person name="Hauser L."/>
            <person name="Kyrpides N."/>
            <person name="Ivanova N."/>
            <person name="Mikhailova N."/>
            <person name="Pagani I."/>
            <person name="Rawat S."/>
            <person name="Mannisto M."/>
            <person name="Haggblom M."/>
            <person name="Woyke T."/>
        </authorList>
    </citation>
    <scope>NUCLEOTIDE SEQUENCE [LARGE SCALE GENOMIC DNA]</scope>
    <source>
        <strain evidence="11">ATCC BAA-1857 / DSM 23137 / MP5ACTX8</strain>
    </source>
</reference>
<dbReference type="InterPro" id="IPR005921">
    <property type="entry name" value="HutH"/>
</dbReference>
<evidence type="ECO:0000256" key="7">
    <source>
        <dbReference type="RuleBase" id="RU003954"/>
    </source>
</evidence>
<dbReference type="Proteomes" id="UP000007113">
    <property type="component" value="Chromosome"/>
</dbReference>
<dbReference type="UniPathway" id="UPA00379">
    <property type="reaction ID" value="UER00549"/>
</dbReference>
<comment type="catalytic activity">
    <reaction evidence="5 8">
        <text>L-histidine = trans-urocanate + NH4(+)</text>
        <dbReference type="Rhea" id="RHEA:21232"/>
        <dbReference type="ChEBI" id="CHEBI:17771"/>
        <dbReference type="ChEBI" id="CHEBI:28938"/>
        <dbReference type="ChEBI" id="CHEBI:57595"/>
        <dbReference type="EC" id="4.3.1.3"/>
    </reaction>
</comment>
<sequence length="513" mass="54691">MIQLDGRSLTVEDVVAVACGQGRVEISPAAMAAMIASRRSVEVAMSGNQPVYALNTGVGLLANIRLDEDELEQMQINLVRSHCCGVGEPLPRDVVRGMMLIRANVLAKGLSGIRPIVAERICDLLNHDITPVVPSRGSVGASGDLAPLAHMALVLIGEGSAEYRGEVLPAVECLERAGLDPIKLLAKEGISLLNGTQAMLSIGCLELVRLEALFHSAQTAAAFSMEALGGTPAALDARLHNARPHAGQRLSAQHLLALLEDSPIRRTQGTGGARIQDAYCLRCIPQVHGAAWDTFAEARRVFTIELNAATDNPLVFVNERDLELPSQIVSGGNFHGAPLALALDYLAIAIYQLAGISERRTERLLNPTLNEELPAFLADRPGIESGLMMAQVTAAALVAEMRVLAGPASVGSIPTSGNQEDFVSMGMTSALKLQQSARLAEMVVAIEVLAATRALDFRRQRTTPVLEAAKAAFRESVPAWKEDQVLSGPMQRAADFLAADGFRTRSHSLVEVH</sequence>
<comment type="subcellular location">
    <subcellularLocation>
        <location evidence="9">Cytoplasm</location>
    </subcellularLocation>
</comment>
<evidence type="ECO:0000256" key="9">
    <source>
        <dbReference type="RuleBase" id="RU004480"/>
    </source>
</evidence>
<evidence type="ECO:0000313" key="11">
    <source>
        <dbReference type="Proteomes" id="UP000007113"/>
    </source>
</evidence>
<dbReference type="InterPro" id="IPR008948">
    <property type="entry name" value="L-Aspartase-like"/>
</dbReference>
<dbReference type="InterPro" id="IPR024083">
    <property type="entry name" value="Fumarase/histidase_N"/>
</dbReference>
<dbReference type="GO" id="GO:0004397">
    <property type="term" value="F:histidine ammonia-lyase activity"/>
    <property type="evidence" value="ECO:0007669"/>
    <property type="project" value="UniProtKB-UniRule"/>
</dbReference>
<evidence type="ECO:0000313" key="10">
    <source>
        <dbReference type="EMBL" id="AEU36300.1"/>
    </source>
</evidence>
<dbReference type="GO" id="GO:0019556">
    <property type="term" value="P:L-histidine catabolic process to glutamate and formamide"/>
    <property type="evidence" value="ECO:0007669"/>
    <property type="project" value="UniProtKB-UniPathway"/>
</dbReference>
<dbReference type="GO" id="GO:0005737">
    <property type="term" value="C:cytoplasm"/>
    <property type="evidence" value="ECO:0007669"/>
    <property type="project" value="UniProtKB-SubCell"/>
</dbReference>
<dbReference type="InterPro" id="IPR022313">
    <property type="entry name" value="Phe/His_NH3-lyase_AS"/>
</dbReference>
<evidence type="ECO:0000256" key="1">
    <source>
        <dbReference type="ARBA" id="ARBA00005113"/>
    </source>
</evidence>
<dbReference type="FunFam" id="1.10.275.10:FF:000005">
    <property type="entry name" value="Histidine ammonia-lyase"/>
    <property type="match status" value="1"/>
</dbReference>